<organism evidence="1 2">
    <name type="scientific">Tieghemostelium lacteum</name>
    <name type="common">Slime mold</name>
    <name type="synonym">Dictyostelium lacteum</name>
    <dbReference type="NCBI Taxonomy" id="361077"/>
    <lineage>
        <taxon>Eukaryota</taxon>
        <taxon>Amoebozoa</taxon>
        <taxon>Evosea</taxon>
        <taxon>Eumycetozoa</taxon>
        <taxon>Dictyostelia</taxon>
        <taxon>Dictyosteliales</taxon>
        <taxon>Raperosteliaceae</taxon>
        <taxon>Tieghemostelium</taxon>
    </lineage>
</organism>
<dbReference type="Proteomes" id="UP000076078">
    <property type="component" value="Unassembled WGS sequence"/>
</dbReference>
<dbReference type="AlphaFoldDB" id="A0A152A251"/>
<dbReference type="EMBL" id="LODT01000015">
    <property type="protein sequence ID" value="KYR00332.1"/>
    <property type="molecule type" value="Genomic_DNA"/>
</dbReference>
<protein>
    <submittedName>
        <fullName evidence="1">Uncharacterized protein</fullName>
    </submittedName>
</protein>
<name>A0A152A251_TIELA</name>
<accession>A0A152A251</accession>
<evidence type="ECO:0000313" key="2">
    <source>
        <dbReference type="Proteomes" id="UP000076078"/>
    </source>
</evidence>
<dbReference type="InParanoid" id="A0A152A251"/>
<evidence type="ECO:0000313" key="1">
    <source>
        <dbReference type="EMBL" id="KYR00332.1"/>
    </source>
</evidence>
<reference evidence="1 2" key="1">
    <citation type="submission" date="2015-12" db="EMBL/GenBank/DDBJ databases">
        <title>Dictyostelia acquired genes for synthesis and detection of signals that induce cell-type specialization by lateral gene transfer from prokaryotes.</title>
        <authorList>
            <person name="Gloeckner G."/>
            <person name="Schaap P."/>
        </authorList>
    </citation>
    <scope>NUCLEOTIDE SEQUENCE [LARGE SCALE GENOMIC DNA]</scope>
    <source>
        <strain evidence="1 2">TK</strain>
    </source>
</reference>
<proteinExistence type="predicted"/>
<comment type="caution">
    <text evidence="1">The sequence shown here is derived from an EMBL/GenBank/DDBJ whole genome shotgun (WGS) entry which is preliminary data.</text>
</comment>
<gene>
    <name evidence="1" type="ORF">DLAC_03074</name>
</gene>
<keyword evidence="2" id="KW-1185">Reference proteome</keyword>
<sequence>MSVREILDKFREHYFKDKQHVLNVYRESRNGQLLTMIGLQDISMVNTNLLEDFIRLILHNPLEEDLTMILNEIIRTIETRWYILFLDPNLGPLICKLIENSIKHQVLTQSQLVKLKNTVYNSIGVIQSNINTIDDYKTYLQFLLECNKVDWIRMQPSTFTVNLCIDFANLIYKCNNILSITNEIDIKDISLLVVDFLHTNMINNFIECVLVQFSSKKGMVLNKTKPLLQPDLNYYLEFFQKSLSIGINDKLQYALLTLFRFIDPNNMSTIIRGILFIQKGIIITPPPLTCQKLIEYFPYSVIYPSIEVFEYIYNIFGVEAVLSCTEFREKFIFRTFRLNNILNIDKVFSYQLQPSHNCNIQLPNYVLKTIIDMVLESPLPFLKEKTSLSTLPWRISMMLVSKQFFLVMRQLLDHKAYLTIEPRQMISYHPEYCLYTRVPRYVGSDFIKYLGSVDSTSFIHIYHLTVTPIGIPELLQSGFKYTSLRSTIVWTSNQQHLVDTIYAFLISCKDTIEYITIETFNYNQKMENILFLFTTIINKRNEIFKNLQEVKLVRNYCQLQNSLDIDKYLTDNAITKITTEQVGKNSIAYTFNR</sequence>